<dbReference type="Proteomes" id="UP000605013">
    <property type="component" value="Unassembled WGS sequence"/>
</dbReference>
<evidence type="ECO:0000259" key="3">
    <source>
        <dbReference type="Pfam" id="PF20434"/>
    </source>
</evidence>
<feature type="chain" id="PRO_5045952358" evidence="2">
    <location>
        <begin position="19"/>
        <end position="298"/>
    </location>
</feature>
<comment type="caution">
    <text evidence="4">The sequence shown here is derived from an EMBL/GenBank/DDBJ whole genome shotgun (WGS) entry which is preliminary data.</text>
</comment>
<dbReference type="PANTHER" id="PTHR48081:SF6">
    <property type="entry name" value="PEPTIDASE S9 PROLYL OLIGOPEPTIDASE CATALYTIC DOMAIN-CONTAINING PROTEIN"/>
    <property type="match status" value="1"/>
</dbReference>
<keyword evidence="1" id="KW-0378">Hydrolase</keyword>
<evidence type="ECO:0000256" key="2">
    <source>
        <dbReference type="SAM" id="SignalP"/>
    </source>
</evidence>
<evidence type="ECO:0000313" key="5">
    <source>
        <dbReference type="Proteomes" id="UP000605013"/>
    </source>
</evidence>
<evidence type="ECO:0000313" key="4">
    <source>
        <dbReference type="EMBL" id="MBL7559065.1"/>
    </source>
</evidence>
<name>A0ABS1WIX0_9FLAO</name>
<dbReference type="InterPro" id="IPR050300">
    <property type="entry name" value="GDXG_lipolytic_enzyme"/>
</dbReference>
<accession>A0ABS1WIX0</accession>
<protein>
    <submittedName>
        <fullName evidence="4">Carboxylesterase family protein</fullName>
    </submittedName>
</protein>
<dbReference type="InterPro" id="IPR049492">
    <property type="entry name" value="BD-FAE-like_dom"/>
</dbReference>
<reference evidence="4 5" key="1">
    <citation type="submission" date="2020-12" db="EMBL/GenBank/DDBJ databases">
        <title>Olleya sediminilitoris sp. nov., isolated from a tidal flat.</title>
        <authorList>
            <person name="Park S."/>
            <person name="Yoon J.-H."/>
        </authorList>
    </citation>
    <scope>NUCLEOTIDE SEQUENCE [LARGE SCALE GENOMIC DNA]</scope>
    <source>
        <strain evidence="4 5">YSTF-M6</strain>
    </source>
</reference>
<dbReference type="InterPro" id="IPR029058">
    <property type="entry name" value="AB_hydrolase_fold"/>
</dbReference>
<organism evidence="4 5">
    <name type="scientific">Olleya sediminilitoris</name>
    <dbReference type="NCBI Taxonomy" id="2795739"/>
    <lineage>
        <taxon>Bacteria</taxon>
        <taxon>Pseudomonadati</taxon>
        <taxon>Bacteroidota</taxon>
        <taxon>Flavobacteriia</taxon>
        <taxon>Flavobacteriales</taxon>
        <taxon>Flavobacteriaceae</taxon>
    </lineage>
</organism>
<keyword evidence="2" id="KW-0732">Signal</keyword>
<gene>
    <name evidence="4" type="ORF">JAO71_04540</name>
</gene>
<dbReference type="RefSeq" id="WP_202999215.1">
    <property type="nucleotide sequence ID" value="NZ_JAEMEF010000003.1"/>
</dbReference>
<keyword evidence="5" id="KW-1185">Reference proteome</keyword>
<proteinExistence type="predicted"/>
<sequence length="298" mass="32932">MKQIYTVIIILTCFTSIAQTMKTYTYATKGLDTLKLDVYTPENVKPTDSLPVIIWMHGGGFSGGGRNGIDEFNIVKAANKNGYIGVSISYRLLRKGTKTGFGCNCSKEDKLFTFNQAVIDFLDATNFVYQNSNMLQVDTSKMIAAGSSAGAETALHVAFMKRFFIPNVDSYKNIKYAGVIGFSGAIVDIDYLTSENAIPVALTHGTKDYAVPFGTAPHQNCNPKKPGYITLHGAKTITQKLEQLNSPYYLNIVNEGNHDAANVHPEDLDDVFYFLNKTILNNEIIQTKKFTLPKPTNY</sequence>
<evidence type="ECO:0000256" key="1">
    <source>
        <dbReference type="ARBA" id="ARBA00022801"/>
    </source>
</evidence>
<feature type="signal peptide" evidence="2">
    <location>
        <begin position="1"/>
        <end position="18"/>
    </location>
</feature>
<dbReference type="EMBL" id="JAEMEF010000003">
    <property type="protein sequence ID" value="MBL7559065.1"/>
    <property type="molecule type" value="Genomic_DNA"/>
</dbReference>
<feature type="domain" description="BD-FAE-like" evidence="3">
    <location>
        <begin position="36"/>
        <end position="184"/>
    </location>
</feature>
<dbReference type="Gene3D" id="3.40.50.1820">
    <property type="entry name" value="alpha/beta hydrolase"/>
    <property type="match status" value="1"/>
</dbReference>
<dbReference type="PANTHER" id="PTHR48081">
    <property type="entry name" value="AB HYDROLASE SUPERFAMILY PROTEIN C4A8.06C"/>
    <property type="match status" value="1"/>
</dbReference>
<dbReference type="SUPFAM" id="SSF53474">
    <property type="entry name" value="alpha/beta-Hydrolases"/>
    <property type="match status" value="1"/>
</dbReference>
<dbReference type="Pfam" id="PF20434">
    <property type="entry name" value="BD-FAE"/>
    <property type="match status" value="1"/>
</dbReference>